<dbReference type="SUPFAM" id="SSF47226">
    <property type="entry name" value="Histidine-containing phosphotransfer domain, HPT domain"/>
    <property type="match status" value="2"/>
</dbReference>
<dbReference type="Pfam" id="PF01584">
    <property type="entry name" value="CheW"/>
    <property type="match status" value="1"/>
</dbReference>
<dbReference type="InterPro" id="IPR004358">
    <property type="entry name" value="Sig_transdc_His_kin-like_C"/>
</dbReference>
<dbReference type="InterPro" id="IPR002545">
    <property type="entry name" value="CheW-lke_dom"/>
</dbReference>
<feature type="domain" description="CheW-like" evidence="10">
    <location>
        <begin position="697"/>
        <end position="834"/>
    </location>
</feature>
<evidence type="ECO:0000256" key="5">
    <source>
        <dbReference type="ARBA" id="ARBA00022777"/>
    </source>
</evidence>
<evidence type="ECO:0000256" key="7">
    <source>
        <dbReference type="PROSITE-ProRule" id="PRU00169"/>
    </source>
</evidence>
<dbReference type="Pfam" id="PF00072">
    <property type="entry name" value="Response_reg"/>
    <property type="match status" value="1"/>
</dbReference>
<evidence type="ECO:0000256" key="4">
    <source>
        <dbReference type="ARBA" id="ARBA00022679"/>
    </source>
</evidence>
<dbReference type="Gene3D" id="3.40.50.2300">
    <property type="match status" value="1"/>
</dbReference>
<dbReference type="InterPro" id="IPR011006">
    <property type="entry name" value="CheY-like_superfamily"/>
</dbReference>
<dbReference type="SMART" id="SM00448">
    <property type="entry name" value="REC"/>
    <property type="match status" value="1"/>
</dbReference>
<name>A0A401FQE4_9BACT</name>
<keyword evidence="4" id="KW-0808">Transferase</keyword>
<evidence type="ECO:0000256" key="2">
    <source>
        <dbReference type="ARBA" id="ARBA00012438"/>
    </source>
</evidence>
<feature type="domain" description="Histidine kinase" evidence="8">
    <location>
        <begin position="493"/>
        <end position="695"/>
    </location>
</feature>
<keyword evidence="3 7" id="KW-0597">Phosphoprotein</keyword>
<feature type="modified residue" description="4-aspartylphosphate" evidence="7">
    <location>
        <position position="906"/>
    </location>
</feature>
<evidence type="ECO:0000313" key="12">
    <source>
        <dbReference type="EMBL" id="GBC59142.1"/>
    </source>
</evidence>
<feature type="domain" description="HPt" evidence="11">
    <location>
        <begin position="192"/>
        <end position="304"/>
    </location>
</feature>
<dbReference type="Proteomes" id="UP000288096">
    <property type="component" value="Unassembled WGS sequence"/>
</dbReference>
<dbReference type="PROSITE" id="PS50851">
    <property type="entry name" value="CHEW"/>
    <property type="match status" value="1"/>
</dbReference>
<dbReference type="SMART" id="SM01231">
    <property type="entry name" value="H-kinase_dim"/>
    <property type="match status" value="1"/>
</dbReference>
<dbReference type="EMBL" id="BEXT01000001">
    <property type="protein sequence ID" value="GBC59142.1"/>
    <property type="molecule type" value="Genomic_DNA"/>
</dbReference>
<dbReference type="PRINTS" id="PR00344">
    <property type="entry name" value="BCTRLSENSOR"/>
</dbReference>
<dbReference type="InterPro" id="IPR001789">
    <property type="entry name" value="Sig_transdc_resp-reg_receiver"/>
</dbReference>
<dbReference type="InterPro" id="IPR005467">
    <property type="entry name" value="His_kinase_dom"/>
</dbReference>
<dbReference type="Pfam" id="PF02895">
    <property type="entry name" value="H-kinase_dim"/>
    <property type="match status" value="1"/>
</dbReference>
<dbReference type="SUPFAM" id="SSF52172">
    <property type="entry name" value="CheY-like"/>
    <property type="match status" value="1"/>
</dbReference>
<dbReference type="GO" id="GO:0005737">
    <property type="term" value="C:cytoplasm"/>
    <property type="evidence" value="ECO:0007669"/>
    <property type="project" value="InterPro"/>
</dbReference>
<gene>
    <name evidence="12" type="ORF">DENIS_0078</name>
</gene>
<dbReference type="RefSeq" id="WP_124326680.1">
    <property type="nucleotide sequence ID" value="NZ_BEXT01000001.1"/>
</dbReference>
<dbReference type="SMART" id="SM00387">
    <property type="entry name" value="HATPase_c"/>
    <property type="match status" value="1"/>
</dbReference>
<dbReference type="SMART" id="SM00073">
    <property type="entry name" value="HPT"/>
    <property type="match status" value="2"/>
</dbReference>
<dbReference type="PANTHER" id="PTHR43395">
    <property type="entry name" value="SENSOR HISTIDINE KINASE CHEA"/>
    <property type="match status" value="1"/>
</dbReference>
<dbReference type="InterPro" id="IPR003594">
    <property type="entry name" value="HATPase_dom"/>
</dbReference>
<dbReference type="SMART" id="SM00260">
    <property type="entry name" value="CheW"/>
    <property type="match status" value="1"/>
</dbReference>
<accession>A0A401FQE4</accession>
<dbReference type="InterPro" id="IPR037006">
    <property type="entry name" value="CheA-like_homodim_sf"/>
</dbReference>
<evidence type="ECO:0000259" key="10">
    <source>
        <dbReference type="PROSITE" id="PS50851"/>
    </source>
</evidence>
<dbReference type="PROSITE" id="PS50894">
    <property type="entry name" value="HPT"/>
    <property type="match status" value="2"/>
</dbReference>
<comment type="caution">
    <text evidence="12">The sequence shown here is derived from an EMBL/GenBank/DDBJ whole genome shotgun (WGS) entry which is preliminary data.</text>
</comment>
<evidence type="ECO:0000256" key="3">
    <source>
        <dbReference type="ARBA" id="ARBA00022553"/>
    </source>
</evidence>
<dbReference type="CDD" id="cd00088">
    <property type="entry name" value="HPT"/>
    <property type="match status" value="2"/>
</dbReference>
<dbReference type="Pfam" id="PF02518">
    <property type="entry name" value="HATPase_c"/>
    <property type="match status" value="1"/>
</dbReference>
<dbReference type="SUPFAM" id="SSF50341">
    <property type="entry name" value="CheW-like"/>
    <property type="match status" value="1"/>
</dbReference>
<evidence type="ECO:0000313" key="13">
    <source>
        <dbReference type="Proteomes" id="UP000288096"/>
    </source>
</evidence>
<evidence type="ECO:0000256" key="1">
    <source>
        <dbReference type="ARBA" id="ARBA00000085"/>
    </source>
</evidence>
<evidence type="ECO:0000259" key="9">
    <source>
        <dbReference type="PROSITE" id="PS50110"/>
    </source>
</evidence>
<feature type="domain" description="HPt" evidence="11">
    <location>
        <begin position="2"/>
        <end position="106"/>
    </location>
</feature>
<reference evidence="13" key="2">
    <citation type="submission" date="2019-01" db="EMBL/GenBank/DDBJ databases">
        <title>Genome sequence of Desulfonema ishimotonii strain Tokyo 01.</title>
        <authorList>
            <person name="Fukui M."/>
        </authorList>
    </citation>
    <scope>NUCLEOTIDE SEQUENCE [LARGE SCALE GENOMIC DNA]</scope>
    <source>
        <strain evidence="13">Tokyo 01</strain>
    </source>
</reference>
<dbReference type="PROSITE" id="PS50110">
    <property type="entry name" value="RESPONSE_REGULATORY"/>
    <property type="match status" value="1"/>
</dbReference>
<dbReference type="Gene3D" id="2.30.30.40">
    <property type="entry name" value="SH3 Domains"/>
    <property type="match status" value="1"/>
</dbReference>
<dbReference type="Pfam" id="PF01627">
    <property type="entry name" value="Hpt"/>
    <property type="match status" value="2"/>
</dbReference>
<dbReference type="InterPro" id="IPR036061">
    <property type="entry name" value="CheW-like_dom_sf"/>
</dbReference>
<reference evidence="13" key="1">
    <citation type="submission" date="2017-11" db="EMBL/GenBank/DDBJ databases">
        <authorList>
            <person name="Watanabe M."/>
            <person name="Kojima H."/>
        </authorList>
    </citation>
    <scope>NUCLEOTIDE SEQUENCE [LARGE SCALE GENOMIC DNA]</scope>
    <source>
        <strain evidence="13">Tokyo 01</strain>
    </source>
</reference>
<dbReference type="InterPro" id="IPR008207">
    <property type="entry name" value="Sig_transdc_His_kin_Hpt_dom"/>
</dbReference>
<sequence>MPSSPVNEIIRGYIEEVRTYIPSLTGGLETLKKSPGQHDVLEELHRLVHTIKGASLMVGIPGLSHIALQMETFLSDILGKKMNLTPAAIQVMARTVDRFGAYCDGLTGPGVRPRDMLRSTVLEYRRLRGLPETEDGDALQSVITGIPETEGGSDLATAGEMTEEVPEVPDEEMQSPSPAETASRVTMIPPEMPDILPELLESFYEEAKEHLEDLDGLFNALETRITAPGNISPEVKEILRRIRRAVHTLKGAAAVIGLSNVSAWGHTMEDFLDWLYEEAQKISPDTVALLMESGDLLTRIISSPADPQSTRSGELKKRYEEIMGETAPPAPEPAVCPPLSGERALSAPLPDPDIFARHSQTLRVGTERVDDLVNLAGELIIVASAFDQQVSAFTDSLNELDMARNRIRDVARNMEVNYEVKALEGLRGDGIAPAPPPEAPAEESEFEDFDTLELDRYSELSLIIRTLNESAIDVGAIYSRLTNLHSDVEGHFNRQRVLLSELQDKMMQVRMLPMSTLSNRLRRTVREVSKRLGKKIRLTIVGEEIELDRMIWDKLTDPLMHLLRNAADHGIEPPETRREKGKPPMATLTLSASREGNQVVIRVSDDGAGLDYKTIRRKAMKAGFLDKSTKTSEKELAPLIFKPGFSTRDTISEVSGRGVGMDVVRENIHELKGTVRVASRPDRGTQFTIRIPLTLAAVRALLFTVGERPFAVALTEVREILRIEPENRIPHPRRAIRVGNEILRVRSLKQILGMGRDGDGASAIPLHAIVLVLETDGNREAFEIDGLIGQREIVIKSTGTHLRYVRGISGVTIIGDGSVVPILNIPELTGDADRLSAGAEDHFETPEAAISPERPLSIMIVDDSVSIRQVVSRLIEEQGWEALTAKDGIDALEKLRDSTPGLILLDIEMPRMNGYEFLSAMRSDPEYRDIPVIMLTSRATAKHREKALSLGASGFMVKPYNENEFINLILTLTE</sequence>
<organism evidence="12 13">
    <name type="scientific">Desulfonema ishimotonii</name>
    <dbReference type="NCBI Taxonomy" id="45657"/>
    <lineage>
        <taxon>Bacteria</taxon>
        <taxon>Pseudomonadati</taxon>
        <taxon>Thermodesulfobacteriota</taxon>
        <taxon>Desulfobacteria</taxon>
        <taxon>Desulfobacterales</taxon>
        <taxon>Desulfococcaceae</taxon>
        <taxon>Desulfonema</taxon>
    </lineage>
</organism>
<dbReference type="GO" id="GO:0000155">
    <property type="term" value="F:phosphorelay sensor kinase activity"/>
    <property type="evidence" value="ECO:0007669"/>
    <property type="project" value="InterPro"/>
</dbReference>
<dbReference type="CDD" id="cd16916">
    <property type="entry name" value="HATPase_CheA-like"/>
    <property type="match status" value="1"/>
</dbReference>
<dbReference type="PANTHER" id="PTHR43395:SF8">
    <property type="entry name" value="HISTIDINE KINASE"/>
    <property type="match status" value="1"/>
</dbReference>
<dbReference type="InterPro" id="IPR051315">
    <property type="entry name" value="Bact_Chemotaxis_CheA"/>
</dbReference>
<dbReference type="SUPFAM" id="SSF55874">
    <property type="entry name" value="ATPase domain of HSP90 chaperone/DNA topoisomerase II/histidine kinase"/>
    <property type="match status" value="1"/>
</dbReference>
<feature type="domain" description="Response regulatory" evidence="9">
    <location>
        <begin position="857"/>
        <end position="973"/>
    </location>
</feature>
<dbReference type="OrthoDB" id="9803176at2"/>
<dbReference type="PROSITE" id="PS50109">
    <property type="entry name" value="HIS_KIN"/>
    <property type="match status" value="1"/>
</dbReference>
<proteinExistence type="predicted"/>
<dbReference type="Gene3D" id="1.10.287.560">
    <property type="entry name" value="Histidine kinase CheA-like, homodimeric domain"/>
    <property type="match status" value="1"/>
</dbReference>
<dbReference type="InterPro" id="IPR036097">
    <property type="entry name" value="HisK_dim/P_sf"/>
</dbReference>
<dbReference type="SUPFAM" id="SSF47384">
    <property type="entry name" value="Homodimeric domain of signal transducing histidine kinase"/>
    <property type="match status" value="1"/>
</dbReference>
<evidence type="ECO:0000259" key="8">
    <source>
        <dbReference type="PROSITE" id="PS50109"/>
    </source>
</evidence>
<dbReference type="FunFam" id="3.30.565.10:FF:000016">
    <property type="entry name" value="Chemotaxis protein CheA, putative"/>
    <property type="match status" value="1"/>
</dbReference>
<dbReference type="InterPro" id="IPR036890">
    <property type="entry name" value="HATPase_C_sf"/>
</dbReference>
<evidence type="ECO:0000256" key="6">
    <source>
        <dbReference type="PROSITE-ProRule" id="PRU00110"/>
    </source>
</evidence>
<dbReference type="InterPro" id="IPR036641">
    <property type="entry name" value="HPT_dom_sf"/>
</dbReference>
<dbReference type="Gene3D" id="3.30.565.10">
    <property type="entry name" value="Histidine kinase-like ATPase, C-terminal domain"/>
    <property type="match status" value="1"/>
</dbReference>
<dbReference type="GO" id="GO:0006935">
    <property type="term" value="P:chemotaxis"/>
    <property type="evidence" value="ECO:0007669"/>
    <property type="project" value="InterPro"/>
</dbReference>
<dbReference type="Gene3D" id="1.20.120.160">
    <property type="entry name" value="HPT domain"/>
    <property type="match status" value="2"/>
</dbReference>
<dbReference type="InterPro" id="IPR004105">
    <property type="entry name" value="CheA-like_dim"/>
</dbReference>
<evidence type="ECO:0000259" key="11">
    <source>
        <dbReference type="PROSITE" id="PS50894"/>
    </source>
</evidence>
<feature type="modified residue" description="Phosphohistidine" evidence="6">
    <location>
        <position position="49"/>
    </location>
</feature>
<keyword evidence="13" id="KW-1185">Reference proteome</keyword>
<feature type="modified residue" description="Phosphohistidine" evidence="6">
    <location>
        <position position="247"/>
    </location>
</feature>
<keyword evidence="5" id="KW-0418">Kinase</keyword>
<dbReference type="EC" id="2.7.13.3" evidence="2"/>
<dbReference type="AlphaFoldDB" id="A0A401FQE4"/>
<protein>
    <recommendedName>
        <fullName evidence="2">histidine kinase</fullName>
        <ecNumber evidence="2">2.7.13.3</ecNumber>
    </recommendedName>
</protein>
<comment type="catalytic activity">
    <reaction evidence="1">
        <text>ATP + protein L-histidine = ADP + protein N-phospho-L-histidine.</text>
        <dbReference type="EC" id="2.7.13.3"/>
    </reaction>
</comment>